<sequence length="60" mass="7164">MFQFVVVWTNYFLQCVMSSNANMFLVTVGMQLWNSFYSSGGVQQYVYSTWLLVYYFQSCR</sequence>
<reference evidence="1 2" key="1">
    <citation type="submission" date="2019-01" db="EMBL/GenBank/DDBJ databases">
        <title>Draft genome sequence of Dictyobacter sp. Uno17.</title>
        <authorList>
            <person name="Wang C.M."/>
            <person name="Zheng Y."/>
            <person name="Sakai Y."/>
            <person name="Abe K."/>
            <person name="Yokota A."/>
            <person name="Yabe S."/>
        </authorList>
    </citation>
    <scope>NUCLEOTIDE SEQUENCE [LARGE SCALE GENOMIC DNA]</scope>
    <source>
        <strain evidence="1 2">Uno17</strain>
    </source>
</reference>
<proteinExistence type="predicted"/>
<dbReference type="EMBL" id="BIXY01000075">
    <property type="protein sequence ID" value="GCF10566.1"/>
    <property type="molecule type" value="Genomic_DNA"/>
</dbReference>
<accession>A0A5A5THE5</accession>
<organism evidence="1 2">
    <name type="scientific">Dictyobacter arantiisoli</name>
    <dbReference type="NCBI Taxonomy" id="2014874"/>
    <lineage>
        <taxon>Bacteria</taxon>
        <taxon>Bacillati</taxon>
        <taxon>Chloroflexota</taxon>
        <taxon>Ktedonobacteria</taxon>
        <taxon>Ktedonobacterales</taxon>
        <taxon>Dictyobacteraceae</taxon>
        <taxon>Dictyobacter</taxon>
    </lineage>
</organism>
<name>A0A5A5THE5_9CHLR</name>
<gene>
    <name evidence="1" type="ORF">KDI_41300</name>
</gene>
<evidence type="ECO:0000313" key="1">
    <source>
        <dbReference type="EMBL" id="GCF10566.1"/>
    </source>
</evidence>
<dbReference type="AlphaFoldDB" id="A0A5A5THE5"/>
<protein>
    <submittedName>
        <fullName evidence="1">Uncharacterized protein</fullName>
    </submittedName>
</protein>
<comment type="caution">
    <text evidence="1">The sequence shown here is derived from an EMBL/GenBank/DDBJ whole genome shotgun (WGS) entry which is preliminary data.</text>
</comment>
<keyword evidence="2" id="KW-1185">Reference proteome</keyword>
<evidence type="ECO:0000313" key="2">
    <source>
        <dbReference type="Proteomes" id="UP000322530"/>
    </source>
</evidence>
<dbReference type="Proteomes" id="UP000322530">
    <property type="component" value="Unassembled WGS sequence"/>
</dbReference>